<dbReference type="Pfam" id="PF09429">
    <property type="entry name" value="Wbp11"/>
    <property type="match status" value="1"/>
</dbReference>
<feature type="region of interest" description="Disordered" evidence="1">
    <location>
        <begin position="353"/>
        <end position="399"/>
    </location>
</feature>
<dbReference type="Proteomes" id="UP000008493">
    <property type="component" value="Unassembled WGS sequence"/>
</dbReference>
<dbReference type="HOGENOM" id="CLU_040947_0_0_1"/>
<dbReference type="STRING" id="597362.K5XKB0"/>
<dbReference type="AlphaFoldDB" id="K5XKB0"/>
<feature type="compositionally biased region" description="Low complexity" evidence="1">
    <location>
        <begin position="288"/>
        <end position="298"/>
    </location>
</feature>
<feature type="compositionally biased region" description="Low complexity" evidence="1">
    <location>
        <begin position="163"/>
        <end position="172"/>
    </location>
</feature>
<dbReference type="GO" id="GO:0006396">
    <property type="term" value="P:RNA processing"/>
    <property type="evidence" value="ECO:0007669"/>
    <property type="project" value="InterPro"/>
</dbReference>
<protein>
    <recommendedName>
        <fullName evidence="2">Wbp11/ELF5/Saf1 N-terminal domain-containing protein</fullName>
    </recommendedName>
</protein>
<feature type="region of interest" description="Disordered" evidence="1">
    <location>
        <begin position="1"/>
        <end position="29"/>
    </location>
</feature>
<dbReference type="KEGG" id="abp:AGABI1DRAFT124292"/>
<dbReference type="InterPro" id="IPR019007">
    <property type="entry name" value="Wbp11/ELF5/Saf1_N"/>
</dbReference>
<accession>K5XKB0</accession>
<sequence>MNRNPAEAYRKAQRKKELRKAFNKADRTKSRDFALVKKDTTDLEEEIEQLEASNSDNARLSNLKAELEKINTKKEEYVQEHPEQRNLVYRRRRKQETTETTVSEQAPPKRNVFNKKGLPRHPERSIYYDPVMNPYGVPPPGMPYLERALRPDEIDSDAEGDDAALPQDDLPPGYELVNSDDEIFMPEGPHPNDDDPSLLTPAPVPPPPPPPFPPTGFPAGTIPPPPPPPPTGFPTGTIPPPPPPPFGFNPAAANYLPPGALPPGVAYAPPFPPHLPPPPPGFFPRNQSSSSMQDPLSSVPHTTYQQHRANQNVSQSSLPSHPSLPSRPTAAAELANATVIAAPQLRDFKKEATAFMPSSLKRKKPTQSAGPTSTVDAAPSLDTTNYKGEDGEESSTASVARPDLVGMLKNQFGSAAAPATGVKTVETKKPDDYANFMDEMSDIL</sequence>
<feature type="compositionally biased region" description="Pro residues" evidence="1">
    <location>
        <begin position="202"/>
        <end position="247"/>
    </location>
</feature>
<feature type="compositionally biased region" description="Basic and acidic residues" evidence="1">
    <location>
        <begin position="19"/>
        <end position="29"/>
    </location>
</feature>
<evidence type="ECO:0000313" key="3">
    <source>
        <dbReference type="EMBL" id="EKM83968.1"/>
    </source>
</evidence>
<keyword evidence="4" id="KW-1185">Reference proteome</keyword>
<dbReference type="OrthoDB" id="205569at2759"/>
<evidence type="ECO:0000259" key="2">
    <source>
        <dbReference type="Pfam" id="PF09429"/>
    </source>
</evidence>
<evidence type="ECO:0000313" key="4">
    <source>
        <dbReference type="Proteomes" id="UP000008493"/>
    </source>
</evidence>
<dbReference type="eggNOG" id="KOG4672">
    <property type="taxonomic scope" value="Eukaryota"/>
</dbReference>
<name>K5XKB0_AGABU</name>
<feature type="region of interest" description="Disordered" evidence="1">
    <location>
        <begin position="76"/>
        <end position="331"/>
    </location>
</feature>
<dbReference type="GeneID" id="18826118"/>
<gene>
    <name evidence="3" type="ORF">AGABI1DRAFT_124292</name>
</gene>
<feature type="compositionally biased region" description="Polar residues" evidence="1">
    <location>
        <begin position="299"/>
        <end position="313"/>
    </location>
</feature>
<proteinExistence type="predicted"/>
<evidence type="ECO:0000256" key="1">
    <source>
        <dbReference type="SAM" id="MobiDB-lite"/>
    </source>
</evidence>
<dbReference type="InParanoid" id="K5XKB0"/>
<feature type="compositionally biased region" description="Pro residues" evidence="1">
    <location>
        <begin position="269"/>
        <end position="282"/>
    </location>
</feature>
<feature type="compositionally biased region" description="Low complexity" evidence="1">
    <location>
        <begin position="314"/>
        <end position="328"/>
    </location>
</feature>
<dbReference type="OMA" id="VMNPFGV"/>
<dbReference type="RefSeq" id="XP_007325714.1">
    <property type="nucleotide sequence ID" value="XM_007325652.1"/>
</dbReference>
<feature type="compositionally biased region" description="Polar residues" evidence="1">
    <location>
        <begin position="366"/>
        <end position="386"/>
    </location>
</feature>
<dbReference type="EMBL" id="JH971385">
    <property type="protein sequence ID" value="EKM83968.1"/>
    <property type="molecule type" value="Genomic_DNA"/>
</dbReference>
<organism evidence="3 4">
    <name type="scientific">Agaricus bisporus var. burnettii (strain JB137-S8 / ATCC MYA-4627 / FGSC 10392)</name>
    <name type="common">White button mushroom</name>
    <dbReference type="NCBI Taxonomy" id="597362"/>
    <lineage>
        <taxon>Eukaryota</taxon>
        <taxon>Fungi</taxon>
        <taxon>Dikarya</taxon>
        <taxon>Basidiomycota</taxon>
        <taxon>Agaricomycotina</taxon>
        <taxon>Agaricomycetes</taxon>
        <taxon>Agaricomycetidae</taxon>
        <taxon>Agaricales</taxon>
        <taxon>Agaricineae</taxon>
        <taxon>Agaricaceae</taxon>
        <taxon>Agaricus</taxon>
    </lineage>
</organism>
<reference evidence="4" key="1">
    <citation type="journal article" date="2012" name="Proc. Natl. Acad. Sci. U.S.A.">
        <title>Genome sequence of the button mushroom Agaricus bisporus reveals mechanisms governing adaptation to a humic-rich ecological niche.</title>
        <authorList>
            <person name="Morin E."/>
            <person name="Kohler A."/>
            <person name="Baker A.R."/>
            <person name="Foulongne-Oriol M."/>
            <person name="Lombard V."/>
            <person name="Nagy L.G."/>
            <person name="Ohm R.A."/>
            <person name="Patyshakuliyeva A."/>
            <person name="Brun A."/>
            <person name="Aerts A.L."/>
            <person name="Bailey A.M."/>
            <person name="Billette C."/>
            <person name="Coutinho P.M."/>
            <person name="Deakin G."/>
            <person name="Doddapaneni H."/>
            <person name="Floudas D."/>
            <person name="Grimwood J."/>
            <person name="Hilden K."/>
            <person name="Kuees U."/>
            <person name="LaButti K.M."/>
            <person name="Lapidus A."/>
            <person name="Lindquist E.A."/>
            <person name="Lucas S.M."/>
            <person name="Murat C."/>
            <person name="Riley R.W."/>
            <person name="Salamov A.A."/>
            <person name="Schmutz J."/>
            <person name="Subramanian V."/>
            <person name="Woesten H.A.B."/>
            <person name="Xu J."/>
            <person name="Eastwood D.C."/>
            <person name="Foster G.D."/>
            <person name="Sonnenberg A.S."/>
            <person name="Cullen D."/>
            <person name="de Vries R.P."/>
            <person name="Lundell T."/>
            <person name="Hibbett D.S."/>
            <person name="Henrissat B."/>
            <person name="Burton K.S."/>
            <person name="Kerrigan R.W."/>
            <person name="Challen M.P."/>
            <person name="Grigoriev I.V."/>
            <person name="Martin F."/>
        </authorList>
    </citation>
    <scope>NUCLEOTIDE SEQUENCE [LARGE SCALE GENOMIC DNA]</scope>
    <source>
        <strain evidence="4">JB137-S8 / ATCC MYA-4627 / FGSC 10392</strain>
    </source>
</reference>
<feature type="domain" description="Wbp11/ELF5/Saf1 N-terminal" evidence="2">
    <location>
        <begin position="3"/>
        <end position="71"/>
    </location>
</feature>